<reference evidence="2" key="1">
    <citation type="submission" date="2020-03" db="EMBL/GenBank/DDBJ databases">
        <authorList>
            <person name="Weist P."/>
        </authorList>
    </citation>
    <scope>NUCLEOTIDE SEQUENCE</scope>
</reference>
<protein>
    <submittedName>
        <fullName evidence="2">Uncharacterized protein</fullName>
    </submittedName>
</protein>
<dbReference type="Proteomes" id="UP001153269">
    <property type="component" value="Unassembled WGS sequence"/>
</dbReference>
<proteinExistence type="predicted"/>
<evidence type="ECO:0000313" key="2">
    <source>
        <dbReference type="EMBL" id="CAB1420857.1"/>
    </source>
</evidence>
<dbReference type="AlphaFoldDB" id="A0A9N7YC72"/>
<comment type="caution">
    <text evidence="2">The sequence shown here is derived from an EMBL/GenBank/DDBJ whole genome shotgun (WGS) entry which is preliminary data.</text>
</comment>
<keyword evidence="3" id="KW-1185">Reference proteome</keyword>
<organism evidence="2 3">
    <name type="scientific">Pleuronectes platessa</name>
    <name type="common">European plaice</name>
    <dbReference type="NCBI Taxonomy" id="8262"/>
    <lineage>
        <taxon>Eukaryota</taxon>
        <taxon>Metazoa</taxon>
        <taxon>Chordata</taxon>
        <taxon>Craniata</taxon>
        <taxon>Vertebrata</taxon>
        <taxon>Euteleostomi</taxon>
        <taxon>Actinopterygii</taxon>
        <taxon>Neopterygii</taxon>
        <taxon>Teleostei</taxon>
        <taxon>Neoteleostei</taxon>
        <taxon>Acanthomorphata</taxon>
        <taxon>Carangaria</taxon>
        <taxon>Pleuronectiformes</taxon>
        <taxon>Pleuronectoidei</taxon>
        <taxon>Pleuronectidae</taxon>
        <taxon>Pleuronectes</taxon>
    </lineage>
</organism>
<sequence>MRFDPRAAAQQLKGSGLEGDAVRPSTALSPAQRDAVGEWQQQPWHLRRQTWLGTKPPEERTEGMRQKDKVSVIFTTGLKTETQTDIDSGPSIIGTGGLTLPMYDPVETDLITTGIL</sequence>
<feature type="region of interest" description="Disordered" evidence="1">
    <location>
        <begin position="1"/>
        <end position="68"/>
    </location>
</feature>
<evidence type="ECO:0000313" key="3">
    <source>
        <dbReference type="Proteomes" id="UP001153269"/>
    </source>
</evidence>
<accession>A0A9N7YC72</accession>
<feature type="compositionally biased region" description="Basic and acidic residues" evidence="1">
    <location>
        <begin position="56"/>
        <end position="68"/>
    </location>
</feature>
<name>A0A9N7YC72_PLEPL</name>
<gene>
    <name evidence="2" type="ORF">PLEPLA_LOCUS8734</name>
</gene>
<dbReference type="EMBL" id="CADEAL010000485">
    <property type="protein sequence ID" value="CAB1420857.1"/>
    <property type="molecule type" value="Genomic_DNA"/>
</dbReference>
<evidence type="ECO:0000256" key="1">
    <source>
        <dbReference type="SAM" id="MobiDB-lite"/>
    </source>
</evidence>